<feature type="compositionally biased region" description="Basic and acidic residues" evidence="5">
    <location>
        <begin position="588"/>
        <end position="598"/>
    </location>
</feature>
<evidence type="ECO:0000256" key="1">
    <source>
        <dbReference type="ARBA" id="ARBA00005417"/>
    </source>
</evidence>
<keyword evidence="4" id="KW-0067">ATP-binding</keyword>
<accession>A0ABP7N5P3</accession>
<dbReference type="InterPro" id="IPR017871">
    <property type="entry name" value="ABC_transporter-like_CS"/>
</dbReference>
<protein>
    <recommendedName>
        <fullName evidence="6">ABC transporter domain-containing protein</fullName>
    </recommendedName>
</protein>
<evidence type="ECO:0000313" key="8">
    <source>
        <dbReference type="Proteomes" id="UP001501591"/>
    </source>
</evidence>
<feature type="compositionally biased region" description="Low complexity" evidence="5">
    <location>
        <begin position="314"/>
        <end position="356"/>
    </location>
</feature>
<keyword evidence="3" id="KW-0547">Nucleotide-binding</keyword>
<gene>
    <name evidence="7" type="ORF">GCM10022383_14930</name>
</gene>
<dbReference type="CDD" id="cd03268">
    <property type="entry name" value="ABC_BcrA_bacitracin_resist"/>
    <property type="match status" value="1"/>
</dbReference>
<sequence>MPAGQVLEFDRVTKRFGAVTAVSDLSVRVEPGIVTGFLGPNGAGKTTSLRMLLGQIRPTSGTATIGGSSYSELRNPLRTIGAVLEEADYRPRRTAARQLLIAARANGIPSSRIEEVLRLVGLQDDADTRIGSYSLGMRQRLAIATALLGDPGVLVLDEPANGLDPEGIRWMRLLMRRLADEGRTVLVSSHVLSEIEQVADNVVVLSKGRAAYSGPIEKLADPSGGAVIVDAENRAQLITALSAAKLNFDVLRSGVTVRDSNAAAVGAITAAAAVPLTLLQQRGPSLEDVFLDLVYGRRADSPRLNETANPVAHAAQATPPTDAETPTAPPSETAAPAPAADEAAPAADAAPTSDAQGTTDAAEDVPRTEDAHPDADAETGAAVPSPTTPEDQDDTLRHDIRSLWGPTSADPHAPVAESATTDAEAPAPDAETATPETGGSAQDTTTPTADHAIAPDAEPTASDARPADAGEVLPQATDAVSIPAAESPTFTSLITGIPVSAAAEDSEQVVPATEEISVLTPVLSDGDDDDSAVDDAEEDPRLAAMRTTLSSAASRFFDGPAPDYPYGPVPAAEQPTAGAQTDGQTAGTEHDGAEHTDPGNDDGPGDTQHA</sequence>
<evidence type="ECO:0000256" key="3">
    <source>
        <dbReference type="ARBA" id="ARBA00022741"/>
    </source>
</evidence>
<dbReference type="InterPro" id="IPR003439">
    <property type="entry name" value="ABC_transporter-like_ATP-bd"/>
</dbReference>
<feature type="region of interest" description="Disordered" evidence="5">
    <location>
        <begin position="522"/>
        <end position="610"/>
    </location>
</feature>
<dbReference type="SMART" id="SM00382">
    <property type="entry name" value="AAA"/>
    <property type="match status" value="1"/>
</dbReference>
<proteinExistence type="inferred from homology"/>
<dbReference type="PROSITE" id="PS50893">
    <property type="entry name" value="ABC_TRANSPORTER_2"/>
    <property type="match status" value="1"/>
</dbReference>
<feature type="compositionally biased region" description="Basic and acidic residues" evidence="5">
    <location>
        <begin position="364"/>
        <end position="375"/>
    </location>
</feature>
<keyword evidence="8" id="KW-1185">Reference proteome</keyword>
<evidence type="ECO:0000256" key="4">
    <source>
        <dbReference type="ARBA" id="ARBA00022840"/>
    </source>
</evidence>
<feature type="region of interest" description="Disordered" evidence="5">
    <location>
        <begin position="303"/>
        <end position="466"/>
    </location>
</feature>
<dbReference type="InterPro" id="IPR027417">
    <property type="entry name" value="P-loop_NTPase"/>
</dbReference>
<keyword evidence="2" id="KW-0813">Transport</keyword>
<dbReference type="Proteomes" id="UP001501591">
    <property type="component" value="Unassembled WGS sequence"/>
</dbReference>
<feature type="compositionally biased region" description="Polar residues" evidence="5">
    <location>
        <begin position="439"/>
        <end position="448"/>
    </location>
</feature>
<feature type="compositionally biased region" description="Low complexity" evidence="5">
    <location>
        <begin position="419"/>
        <end position="437"/>
    </location>
</feature>
<dbReference type="PANTHER" id="PTHR43335:SF4">
    <property type="entry name" value="ABC TRANSPORTER, ATP-BINDING PROTEIN"/>
    <property type="match status" value="1"/>
</dbReference>
<dbReference type="EMBL" id="BAABCP010000001">
    <property type="protein sequence ID" value="GAA3937742.1"/>
    <property type="molecule type" value="Genomic_DNA"/>
</dbReference>
<dbReference type="SUPFAM" id="SSF52540">
    <property type="entry name" value="P-loop containing nucleoside triphosphate hydrolases"/>
    <property type="match status" value="1"/>
</dbReference>
<feature type="compositionally biased region" description="Acidic residues" evidence="5">
    <location>
        <begin position="525"/>
        <end position="538"/>
    </location>
</feature>
<name>A0ABP7N5P3_9MICO</name>
<dbReference type="PROSITE" id="PS00211">
    <property type="entry name" value="ABC_TRANSPORTER_1"/>
    <property type="match status" value="1"/>
</dbReference>
<evidence type="ECO:0000313" key="7">
    <source>
        <dbReference type="EMBL" id="GAA3937742.1"/>
    </source>
</evidence>
<dbReference type="PANTHER" id="PTHR43335">
    <property type="entry name" value="ABC TRANSPORTER, ATP-BINDING PROTEIN"/>
    <property type="match status" value="1"/>
</dbReference>
<comment type="similarity">
    <text evidence="1">Belongs to the ABC transporter superfamily.</text>
</comment>
<feature type="domain" description="ABC transporter" evidence="6">
    <location>
        <begin position="7"/>
        <end position="232"/>
    </location>
</feature>
<dbReference type="InterPro" id="IPR003593">
    <property type="entry name" value="AAA+_ATPase"/>
</dbReference>
<dbReference type="Pfam" id="PF00005">
    <property type="entry name" value="ABC_tran"/>
    <property type="match status" value="1"/>
</dbReference>
<dbReference type="RefSeq" id="WP_344818909.1">
    <property type="nucleotide sequence ID" value="NZ_BAABCP010000001.1"/>
</dbReference>
<evidence type="ECO:0000259" key="6">
    <source>
        <dbReference type="PROSITE" id="PS50893"/>
    </source>
</evidence>
<reference evidence="8" key="1">
    <citation type="journal article" date="2019" name="Int. J. Syst. Evol. Microbiol.">
        <title>The Global Catalogue of Microorganisms (GCM) 10K type strain sequencing project: providing services to taxonomists for standard genome sequencing and annotation.</title>
        <authorList>
            <consortium name="The Broad Institute Genomics Platform"/>
            <consortium name="The Broad Institute Genome Sequencing Center for Infectious Disease"/>
            <person name="Wu L."/>
            <person name="Ma J."/>
        </authorList>
    </citation>
    <scope>NUCLEOTIDE SEQUENCE [LARGE SCALE GENOMIC DNA]</scope>
    <source>
        <strain evidence="8">JCM 17024</strain>
    </source>
</reference>
<evidence type="ECO:0000256" key="5">
    <source>
        <dbReference type="SAM" id="MobiDB-lite"/>
    </source>
</evidence>
<comment type="caution">
    <text evidence="7">The sequence shown here is derived from an EMBL/GenBank/DDBJ whole genome shotgun (WGS) entry which is preliminary data.</text>
</comment>
<feature type="compositionally biased region" description="Polar residues" evidence="5">
    <location>
        <begin position="577"/>
        <end position="587"/>
    </location>
</feature>
<dbReference type="Gene3D" id="3.40.50.300">
    <property type="entry name" value="P-loop containing nucleotide triphosphate hydrolases"/>
    <property type="match status" value="1"/>
</dbReference>
<evidence type="ECO:0000256" key="2">
    <source>
        <dbReference type="ARBA" id="ARBA00022448"/>
    </source>
</evidence>
<organism evidence="7 8">
    <name type="scientific">Microbacterium soli</name>
    <dbReference type="NCBI Taxonomy" id="446075"/>
    <lineage>
        <taxon>Bacteria</taxon>
        <taxon>Bacillati</taxon>
        <taxon>Actinomycetota</taxon>
        <taxon>Actinomycetes</taxon>
        <taxon>Micrococcales</taxon>
        <taxon>Microbacteriaceae</taxon>
        <taxon>Microbacterium</taxon>
    </lineage>
</organism>